<feature type="transmembrane region" description="Helical" evidence="16">
    <location>
        <begin position="14"/>
        <end position="37"/>
    </location>
</feature>
<feature type="transmembrane region" description="Helical" evidence="16">
    <location>
        <begin position="188"/>
        <end position="206"/>
    </location>
</feature>
<dbReference type="SUPFAM" id="SSF103473">
    <property type="entry name" value="MFS general substrate transporter"/>
    <property type="match status" value="1"/>
</dbReference>
<evidence type="ECO:0000256" key="2">
    <source>
        <dbReference type="ARBA" id="ARBA00004236"/>
    </source>
</evidence>
<feature type="transmembrane region" description="Helical" evidence="16">
    <location>
        <begin position="383"/>
        <end position="407"/>
    </location>
</feature>
<dbReference type="Pfam" id="PF00332">
    <property type="entry name" value="Glyco_hydro_17"/>
    <property type="match status" value="1"/>
</dbReference>
<evidence type="ECO:0000256" key="9">
    <source>
        <dbReference type="ARBA" id="ARBA00023180"/>
    </source>
</evidence>
<evidence type="ECO:0000256" key="16">
    <source>
        <dbReference type="SAM" id="Phobius"/>
    </source>
</evidence>
<dbReference type="InterPro" id="IPR017853">
    <property type="entry name" value="GH"/>
</dbReference>
<evidence type="ECO:0000256" key="8">
    <source>
        <dbReference type="ARBA" id="ARBA00023136"/>
    </source>
</evidence>
<keyword evidence="4" id="KW-0134">Cell wall</keyword>
<evidence type="ECO:0000256" key="14">
    <source>
        <dbReference type="ARBA" id="ARBA00042373"/>
    </source>
</evidence>
<evidence type="ECO:0000256" key="10">
    <source>
        <dbReference type="ARBA" id="ARBA00023277"/>
    </source>
</evidence>
<dbReference type="CDD" id="cd17332">
    <property type="entry name" value="MFS_MelB_like"/>
    <property type="match status" value="1"/>
</dbReference>
<evidence type="ECO:0000256" key="5">
    <source>
        <dbReference type="ARBA" id="ARBA00022525"/>
    </source>
</evidence>
<comment type="subcellular location">
    <subcellularLocation>
        <location evidence="2">Cell membrane</location>
    </subcellularLocation>
    <subcellularLocation>
        <location evidence="1">Secreted</location>
        <location evidence="1">Cell wall</location>
    </subcellularLocation>
</comment>
<feature type="transmembrane region" description="Helical" evidence="16">
    <location>
        <begin position="341"/>
        <end position="362"/>
    </location>
</feature>
<evidence type="ECO:0000256" key="12">
    <source>
        <dbReference type="ARBA" id="ARBA00023326"/>
    </source>
</evidence>
<dbReference type="SUPFAM" id="SSF51445">
    <property type="entry name" value="(Trans)glycosidases"/>
    <property type="match status" value="1"/>
</dbReference>
<keyword evidence="18" id="KW-1185">Reference proteome</keyword>
<dbReference type="Proteomes" id="UP001595812">
    <property type="component" value="Unassembled WGS sequence"/>
</dbReference>
<evidence type="ECO:0000313" key="18">
    <source>
        <dbReference type="Proteomes" id="UP001595812"/>
    </source>
</evidence>
<evidence type="ECO:0000256" key="7">
    <source>
        <dbReference type="ARBA" id="ARBA00022801"/>
    </source>
</evidence>
<keyword evidence="11" id="KW-0961">Cell wall biogenesis/degradation</keyword>
<dbReference type="Pfam" id="PF13347">
    <property type="entry name" value="MFS_2"/>
    <property type="match status" value="1"/>
</dbReference>
<evidence type="ECO:0000256" key="4">
    <source>
        <dbReference type="ARBA" id="ARBA00022512"/>
    </source>
</evidence>
<keyword evidence="8 16" id="KW-0472">Membrane</keyword>
<accession>A0ABV8ACQ4</accession>
<evidence type="ECO:0000313" key="17">
    <source>
        <dbReference type="EMBL" id="MFC3875876.1"/>
    </source>
</evidence>
<dbReference type="PANTHER" id="PTHR16631">
    <property type="entry name" value="GLUCAN 1,3-BETA-GLUCOSIDASE"/>
    <property type="match status" value="1"/>
</dbReference>
<feature type="transmembrane region" description="Helical" evidence="16">
    <location>
        <begin position="283"/>
        <end position="304"/>
    </location>
</feature>
<keyword evidence="16" id="KW-1133">Transmembrane helix</keyword>
<feature type="transmembrane region" description="Helical" evidence="16">
    <location>
        <begin position="114"/>
        <end position="137"/>
    </location>
</feature>
<keyword evidence="5" id="KW-0964">Secreted</keyword>
<dbReference type="Gene3D" id="3.20.20.80">
    <property type="entry name" value="Glycosidases"/>
    <property type="match status" value="1"/>
</dbReference>
<keyword evidence="9" id="KW-0325">Glycoprotein</keyword>
<gene>
    <name evidence="17" type="ORF">ACFOSX_01415</name>
</gene>
<sequence>MSTYKNKVPFGQKVAFGVGMLANQMFPAVLGIFMVVLVQDLGFPGWMWGVLFFAPRIFDSITDPIMGFISDNTKSRWGRRRQYVFLGALIMGISFIVMWQLYRENGVDYNFTYFLLWSFVFYLGLTIFSVPYVAMGYEMSDDFHERTNIMAVAQWIGQWAWVIAPWFWVIMYDQDMFPSADVATRTLAIWVGIICALFAMVPAIFLKSRSTLDEDYLPLTFRTIGGSLKEIVKGFVEAFSIKPFRKLCISTFFIFNAFNTIAAFSFFIVVYHLFGGNAGDAGIWPTLFGSLGALVTTFMVIPIVTKMSSKLGKKRAFMTAQGISLVGYIMLWFLFVPGKPYLFIYALPFFSFGIGSLFVLMMSMTADVIDLDELNTGKRREGIFGAIYWWMVKFGFAIAGLCSGLIMDFVGFTPDAPTQPEGAVDGLRMFFSGVPIIGTLIAMWVMKDYGVDEARAAEVRAQLESRKVTILDVESSGYNAGHLKNLVDNLKLTDYASEDLSSHSDSEISKLFKQTLHNGVYGLCFSPFLKDQTDSDTIYQKQIKRRMEIIAPHTKWVRSFSSTKGHELIPSISASNGANMMLGVWISDDKNRNELEIESAIQQAKNGNVEIVAVGNEALHRGDISEKELIIYINRVKEALSDTSVKVGCADTYYQYQINKNLVKACDIILVNCYPFWEGSAVDDALVNLRQMYALTELIADGKEIIITETGWPSEGQTVGNAKPSKLNAMKYFVQTQDWATKTNIPLFYFSSFDESWKVQQEGEVGARWGLWNKDEKLKY</sequence>
<feature type="transmembrane region" description="Helical" evidence="16">
    <location>
        <begin position="247"/>
        <end position="271"/>
    </location>
</feature>
<protein>
    <recommendedName>
        <fullName evidence="15">Endo-1,3-beta-glucanase btgC</fullName>
    </recommendedName>
    <alternativeName>
        <fullName evidence="14">Laminarinase btgC</fullName>
    </alternativeName>
</protein>
<evidence type="ECO:0000256" key="1">
    <source>
        <dbReference type="ARBA" id="ARBA00004191"/>
    </source>
</evidence>
<dbReference type="InterPro" id="IPR000490">
    <property type="entry name" value="Glyco_hydro_17"/>
</dbReference>
<evidence type="ECO:0000256" key="11">
    <source>
        <dbReference type="ARBA" id="ARBA00023316"/>
    </source>
</evidence>
<reference evidence="18" key="1">
    <citation type="journal article" date="2019" name="Int. J. Syst. Evol. Microbiol.">
        <title>The Global Catalogue of Microorganisms (GCM) 10K type strain sequencing project: providing services to taxonomists for standard genome sequencing and annotation.</title>
        <authorList>
            <consortium name="The Broad Institute Genomics Platform"/>
            <consortium name="The Broad Institute Genome Sequencing Center for Infectious Disease"/>
            <person name="Wu L."/>
            <person name="Ma J."/>
        </authorList>
    </citation>
    <scope>NUCLEOTIDE SEQUENCE [LARGE SCALE GENOMIC DNA]</scope>
    <source>
        <strain evidence="18">CECT 8979</strain>
    </source>
</reference>
<keyword evidence="12" id="KW-0624">Polysaccharide degradation</keyword>
<dbReference type="PANTHER" id="PTHR16631:SF17">
    <property type="entry name" value="GLUCAN ENDO-1,3-BETA-GLUCOSIDASE BTGC"/>
    <property type="match status" value="1"/>
</dbReference>
<dbReference type="InterPro" id="IPR050732">
    <property type="entry name" value="Beta-glucan_modifiers"/>
</dbReference>
<proteinExistence type="predicted"/>
<dbReference type="InterPro" id="IPR036259">
    <property type="entry name" value="MFS_trans_sf"/>
</dbReference>
<keyword evidence="10" id="KW-0119">Carbohydrate metabolism</keyword>
<feature type="transmembrane region" description="Helical" evidence="16">
    <location>
        <begin position="316"/>
        <end position="335"/>
    </location>
</feature>
<evidence type="ECO:0000256" key="6">
    <source>
        <dbReference type="ARBA" id="ARBA00022729"/>
    </source>
</evidence>
<keyword evidence="16" id="KW-0812">Transmembrane</keyword>
<evidence type="ECO:0000256" key="3">
    <source>
        <dbReference type="ARBA" id="ARBA00022475"/>
    </source>
</evidence>
<feature type="transmembrane region" description="Helical" evidence="16">
    <location>
        <begin position="83"/>
        <end position="102"/>
    </location>
</feature>
<feature type="transmembrane region" description="Helical" evidence="16">
    <location>
        <begin position="427"/>
        <end position="446"/>
    </location>
</feature>
<comment type="function">
    <text evidence="13">Glucanases play a role in cell expansion during growth, in cell-cell fusion during mating, and in spore release during sporulation. This enzyme may be involved in beta-glucan degradation. Active on laminarin and lichenan.</text>
</comment>
<dbReference type="RefSeq" id="WP_386096281.1">
    <property type="nucleotide sequence ID" value="NZ_JBHSAT010000004.1"/>
</dbReference>
<evidence type="ECO:0000256" key="13">
    <source>
        <dbReference type="ARBA" id="ARBA00037649"/>
    </source>
</evidence>
<feature type="transmembrane region" description="Helical" evidence="16">
    <location>
        <begin position="149"/>
        <end position="168"/>
    </location>
</feature>
<keyword evidence="3" id="KW-1003">Cell membrane</keyword>
<dbReference type="Gene3D" id="1.20.1250.20">
    <property type="entry name" value="MFS general substrate transporter like domains"/>
    <property type="match status" value="2"/>
</dbReference>
<dbReference type="EMBL" id="JBHSAT010000004">
    <property type="protein sequence ID" value="MFC3875876.1"/>
    <property type="molecule type" value="Genomic_DNA"/>
</dbReference>
<keyword evidence="6" id="KW-0732">Signal</keyword>
<name>A0ABV8ACQ4_9FLAO</name>
<comment type="caution">
    <text evidence="17">The sequence shown here is derived from an EMBL/GenBank/DDBJ whole genome shotgun (WGS) entry which is preliminary data.</text>
</comment>
<keyword evidence="7" id="KW-0378">Hydrolase</keyword>
<organism evidence="17 18">
    <name type="scientific">Winogradskyella maritima</name>
    <dbReference type="NCBI Taxonomy" id="1517766"/>
    <lineage>
        <taxon>Bacteria</taxon>
        <taxon>Pseudomonadati</taxon>
        <taxon>Bacteroidota</taxon>
        <taxon>Flavobacteriia</taxon>
        <taxon>Flavobacteriales</taxon>
        <taxon>Flavobacteriaceae</taxon>
        <taxon>Winogradskyella</taxon>
    </lineage>
</organism>
<evidence type="ECO:0000256" key="15">
    <source>
        <dbReference type="ARBA" id="ARBA00043078"/>
    </source>
</evidence>